<evidence type="ECO:0000313" key="1">
    <source>
        <dbReference type="EMBL" id="KKL03972.1"/>
    </source>
</evidence>
<accession>A0A0F9AQQ9</accession>
<protein>
    <submittedName>
        <fullName evidence="1">Uncharacterized protein</fullName>
    </submittedName>
</protein>
<sequence length="96" mass="11503">DWVRWKSPLHRFFYKPKYVEINVVDIFQRLWDDGRLDVSEKEFDKVCDMFAGIKTWEERYPQNPYTIMDVSVNITPTKPLEYVKTDILLVDGEVDA</sequence>
<reference evidence="1" key="1">
    <citation type="journal article" date="2015" name="Nature">
        <title>Complex archaea that bridge the gap between prokaryotes and eukaryotes.</title>
        <authorList>
            <person name="Spang A."/>
            <person name="Saw J.H."/>
            <person name="Jorgensen S.L."/>
            <person name="Zaremba-Niedzwiedzka K."/>
            <person name="Martijn J."/>
            <person name="Lind A.E."/>
            <person name="van Eijk R."/>
            <person name="Schleper C."/>
            <person name="Guy L."/>
            <person name="Ettema T.J."/>
        </authorList>
    </citation>
    <scope>NUCLEOTIDE SEQUENCE</scope>
</reference>
<dbReference type="EMBL" id="LAZR01044719">
    <property type="protein sequence ID" value="KKL03972.1"/>
    <property type="molecule type" value="Genomic_DNA"/>
</dbReference>
<dbReference type="AlphaFoldDB" id="A0A0F9AQQ9"/>
<feature type="non-terminal residue" evidence="1">
    <location>
        <position position="1"/>
    </location>
</feature>
<proteinExistence type="predicted"/>
<organism evidence="1">
    <name type="scientific">marine sediment metagenome</name>
    <dbReference type="NCBI Taxonomy" id="412755"/>
    <lineage>
        <taxon>unclassified sequences</taxon>
        <taxon>metagenomes</taxon>
        <taxon>ecological metagenomes</taxon>
    </lineage>
</organism>
<name>A0A0F9AQQ9_9ZZZZ</name>
<gene>
    <name evidence="1" type="ORF">LCGC14_2620760</name>
</gene>
<comment type="caution">
    <text evidence="1">The sequence shown here is derived from an EMBL/GenBank/DDBJ whole genome shotgun (WGS) entry which is preliminary data.</text>
</comment>